<evidence type="ECO:0000256" key="1">
    <source>
        <dbReference type="SAM" id="SignalP"/>
    </source>
</evidence>
<evidence type="ECO:0000313" key="3">
    <source>
        <dbReference type="Proteomes" id="UP000538666"/>
    </source>
</evidence>
<dbReference type="EMBL" id="JACHEK010000001">
    <property type="protein sequence ID" value="MBB6142538.1"/>
    <property type="molecule type" value="Genomic_DNA"/>
</dbReference>
<gene>
    <name evidence="2" type="ORF">HNQ77_000476</name>
</gene>
<sequence>MMRIVAASSAAAATVAAGLLAVSLGFAQKMPWQTGDSADDSHQSVHFLYPEQVTVTAKKESVVDLHFKINPGMHINSHEPREKSFIPTQLMVIEPPGLTIGPVEFPAGTDYALAAMPNDKLSVYTGEFVIHAHIHAAAGEHLLEGVLRYQACDTNSCYPPRKAPVAVDVIAK</sequence>
<reference evidence="2 3" key="1">
    <citation type="submission" date="2020-08" db="EMBL/GenBank/DDBJ databases">
        <title>Genomic Encyclopedia of Type Strains, Phase IV (KMG-IV): sequencing the most valuable type-strain genomes for metagenomic binning, comparative biology and taxonomic classification.</title>
        <authorList>
            <person name="Goeker M."/>
        </authorList>
    </citation>
    <scope>NUCLEOTIDE SEQUENCE [LARGE SCALE GENOMIC DNA]</scope>
    <source>
        <strain evidence="2 3">DSM 103733</strain>
    </source>
</reference>
<feature type="chain" id="PRO_5032725129" evidence="1">
    <location>
        <begin position="28"/>
        <end position="172"/>
    </location>
</feature>
<dbReference type="Proteomes" id="UP000538666">
    <property type="component" value="Unassembled WGS sequence"/>
</dbReference>
<dbReference type="AlphaFoldDB" id="A0A841JVS0"/>
<accession>A0A841JVS0</accession>
<feature type="signal peptide" evidence="1">
    <location>
        <begin position="1"/>
        <end position="27"/>
    </location>
</feature>
<protein>
    <submittedName>
        <fullName evidence="2">DsbC/DsbD-like thiol-disulfide interchange protein</fullName>
    </submittedName>
</protein>
<dbReference type="OrthoDB" id="121090at2"/>
<keyword evidence="3" id="KW-1185">Reference proteome</keyword>
<evidence type="ECO:0000313" key="2">
    <source>
        <dbReference type="EMBL" id="MBB6142538.1"/>
    </source>
</evidence>
<comment type="caution">
    <text evidence="2">The sequence shown here is derived from an EMBL/GenBank/DDBJ whole genome shotgun (WGS) entry which is preliminary data.</text>
</comment>
<dbReference type="Gene3D" id="2.60.40.1250">
    <property type="entry name" value="Thiol:disulfide interchange protein DsbD, N-terminal domain"/>
    <property type="match status" value="1"/>
</dbReference>
<dbReference type="InterPro" id="IPR036929">
    <property type="entry name" value="DsbDN_sf"/>
</dbReference>
<proteinExistence type="predicted"/>
<dbReference type="RefSeq" id="WP_050057749.1">
    <property type="nucleotide sequence ID" value="NZ_JACHEK010000001.1"/>
</dbReference>
<organism evidence="2 3">
    <name type="scientific">Silvibacterium bohemicum</name>
    <dbReference type="NCBI Taxonomy" id="1577686"/>
    <lineage>
        <taxon>Bacteria</taxon>
        <taxon>Pseudomonadati</taxon>
        <taxon>Acidobacteriota</taxon>
        <taxon>Terriglobia</taxon>
        <taxon>Terriglobales</taxon>
        <taxon>Acidobacteriaceae</taxon>
        <taxon>Silvibacterium</taxon>
    </lineage>
</organism>
<name>A0A841JVS0_9BACT</name>
<keyword evidence="1" id="KW-0732">Signal</keyword>